<dbReference type="PANTHER" id="PTHR19857">
    <property type="entry name" value="MITOCHONDRIAL DIVISION PROTEIN 1-RELATED"/>
    <property type="match status" value="1"/>
</dbReference>
<dbReference type="EMBL" id="JXTI01000080">
    <property type="protein sequence ID" value="KWX13166.1"/>
    <property type="molecule type" value="Genomic_DNA"/>
</dbReference>
<name>A0A132NSZ5_GIAIN</name>
<dbReference type="InterPro" id="IPR051179">
    <property type="entry name" value="WD_repeat_multifunction"/>
</dbReference>
<sequence length="429" mass="47434">MTRFSSSTFTPASMAEHHHFTTSELPKSNVSLWQTIRRGPIRSNWILSSYITSVHGDAISCIDLLYVGAVRYIVVGSYDGVVSIWNVVSPTIVHKKQKFTLQSAPIRTLQVVRGAIIICNAGHVYHLMLDNQPRLWYELGRPLISAELATPSPYLVVVSKSNCIILVDVSEVLIQSSDDKGEQSKELTKKQIKEILISEVIEATQLKTCAVDLDGANEHTQQAAESADLHRIASVNTIANALEDSEVENEDVCARTAYIACACLVTPACLVLVCSHGFFYLYNFLLEEVLFKSQLSRNAVATYISTKYMSSATRAEKVYISAADGSLTVWRLSIEKKELQPIAMRSNYGSAVSCITLSNPQFVVLGLSNGKVKLYEEDNISHSVGVCRAVPDDQTYQTAGISCVLWLDPDTLITGSWDRGVFIYTRPHE</sequence>
<evidence type="ECO:0000313" key="4">
    <source>
        <dbReference type="Proteomes" id="UP000070089"/>
    </source>
</evidence>
<dbReference type="InterPro" id="IPR015943">
    <property type="entry name" value="WD40/YVTN_repeat-like_dom_sf"/>
</dbReference>
<evidence type="ECO:0008006" key="5">
    <source>
        <dbReference type="Google" id="ProtNLM"/>
    </source>
</evidence>
<dbReference type="VEuPathDB" id="GiardiaDB:QR46_2834"/>
<keyword evidence="2" id="KW-0677">Repeat</keyword>
<evidence type="ECO:0000256" key="1">
    <source>
        <dbReference type="ARBA" id="ARBA00022574"/>
    </source>
</evidence>
<dbReference type="SUPFAM" id="SSF50978">
    <property type="entry name" value="WD40 repeat-like"/>
    <property type="match status" value="1"/>
</dbReference>
<keyword evidence="1" id="KW-0853">WD repeat</keyword>
<dbReference type="Gene3D" id="2.130.10.10">
    <property type="entry name" value="YVTN repeat-like/Quinoprotein amine dehydrogenase"/>
    <property type="match status" value="2"/>
</dbReference>
<dbReference type="InterPro" id="IPR001680">
    <property type="entry name" value="WD40_rpt"/>
</dbReference>
<gene>
    <name evidence="3" type="ORF">QR46_2834</name>
</gene>
<dbReference type="AlphaFoldDB" id="A0A132NSZ5"/>
<accession>A0A132NSZ5</accession>
<protein>
    <recommendedName>
        <fullName evidence="5">WD-repeat family protein</fullName>
    </recommendedName>
</protein>
<dbReference type="Pfam" id="PF00400">
    <property type="entry name" value="WD40"/>
    <property type="match status" value="1"/>
</dbReference>
<organism evidence="3 4">
    <name type="scientific">Giardia duodenalis assemblage B</name>
    <dbReference type="NCBI Taxonomy" id="1394984"/>
    <lineage>
        <taxon>Eukaryota</taxon>
        <taxon>Metamonada</taxon>
        <taxon>Diplomonadida</taxon>
        <taxon>Hexamitidae</taxon>
        <taxon>Giardiinae</taxon>
        <taxon>Giardia</taxon>
    </lineage>
</organism>
<dbReference type="Proteomes" id="UP000070089">
    <property type="component" value="Unassembled WGS sequence"/>
</dbReference>
<evidence type="ECO:0000313" key="3">
    <source>
        <dbReference type="EMBL" id="KWX13166.1"/>
    </source>
</evidence>
<evidence type="ECO:0000256" key="2">
    <source>
        <dbReference type="ARBA" id="ARBA00022737"/>
    </source>
</evidence>
<comment type="caution">
    <text evidence="3">The sequence shown here is derived from an EMBL/GenBank/DDBJ whole genome shotgun (WGS) entry which is preliminary data.</text>
</comment>
<dbReference type="SMART" id="SM00320">
    <property type="entry name" value="WD40"/>
    <property type="match status" value="3"/>
</dbReference>
<proteinExistence type="predicted"/>
<reference evidence="3 4" key="1">
    <citation type="journal article" date="2015" name="Mol. Biochem. Parasitol.">
        <title>Identification of polymorphic genes for use in assemblage B genotyping assays through comparative genomics of multiple assemblage B Giardia duodenalis isolates.</title>
        <authorList>
            <person name="Wielinga C."/>
            <person name="Thompson R.C."/>
            <person name="Monis P."/>
            <person name="Ryan U."/>
        </authorList>
    </citation>
    <scope>NUCLEOTIDE SEQUENCE [LARGE SCALE GENOMIC DNA]</scope>
    <source>
        <strain evidence="3 4">BAH15c1</strain>
    </source>
</reference>
<dbReference type="InterPro" id="IPR036322">
    <property type="entry name" value="WD40_repeat_dom_sf"/>
</dbReference>
<dbReference type="OrthoDB" id="400at2759"/>